<dbReference type="AlphaFoldDB" id="A0A5C5GDG5"/>
<accession>A0A5C5GDG5</accession>
<dbReference type="PANTHER" id="PTHR43464">
    <property type="entry name" value="METHYLTRANSFERASE"/>
    <property type="match status" value="1"/>
</dbReference>
<dbReference type="SUPFAM" id="SSF53335">
    <property type="entry name" value="S-adenosyl-L-methionine-dependent methyltransferases"/>
    <property type="match status" value="1"/>
</dbReference>
<keyword evidence="6" id="KW-1185">Reference proteome</keyword>
<dbReference type="GO" id="GO:0008757">
    <property type="term" value="F:S-adenosylmethionine-dependent methyltransferase activity"/>
    <property type="evidence" value="ECO:0007669"/>
    <property type="project" value="InterPro"/>
</dbReference>
<comment type="caution">
    <text evidence="5">The sequence shown here is derived from an EMBL/GenBank/DDBJ whole genome shotgun (WGS) entry which is preliminary data.</text>
</comment>
<evidence type="ECO:0000256" key="3">
    <source>
        <dbReference type="ARBA" id="ARBA00022691"/>
    </source>
</evidence>
<keyword evidence="2 5" id="KW-0808">Transferase</keyword>
<organism evidence="5 6">
    <name type="scientific">Pelagovum pacificum</name>
    <dbReference type="NCBI Taxonomy" id="2588711"/>
    <lineage>
        <taxon>Bacteria</taxon>
        <taxon>Pseudomonadati</taxon>
        <taxon>Pseudomonadota</taxon>
        <taxon>Alphaproteobacteria</taxon>
        <taxon>Rhodobacterales</taxon>
        <taxon>Paracoccaceae</taxon>
        <taxon>Pelagovum</taxon>
    </lineage>
</organism>
<dbReference type="PANTHER" id="PTHR43464:SF19">
    <property type="entry name" value="UBIQUINONE BIOSYNTHESIS O-METHYLTRANSFERASE, MITOCHONDRIAL"/>
    <property type="match status" value="1"/>
</dbReference>
<dbReference type="CDD" id="cd02440">
    <property type="entry name" value="AdoMet_MTases"/>
    <property type="match status" value="1"/>
</dbReference>
<dbReference type="RefSeq" id="WP_140193388.1">
    <property type="nucleotide sequence ID" value="NZ_CP065915.1"/>
</dbReference>
<sequence>MTGVDVSHWACEAENWTAWARTPGHDAFWGYRPSLASFIGEGQGPAVEIGCGEGRVSRLLTELGYEVTAVEPVRALLDAAREAGSASAYVEAPAADLPFEDGAFGLVLLYNVLMDVEDLEAAATEAARVLAPGGRMVVGIVHPLADMPFAGEDEDCLSARRFDETEERGGLAMRFGGWARPMSHYVTALCGAGLVVTAMDEPRPEPSSEVARRWSKRPLFLWMSLTKG</sequence>
<gene>
    <name evidence="5" type="ORF">FHY64_05370</name>
</gene>
<reference evidence="5 6" key="1">
    <citation type="submission" date="2019-06" db="EMBL/GenBank/DDBJ databases">
        <title>Genome of new Rhodobacteraceae sp. SM1903.</title>
        <authorList>
            <person name="Ren X."/>
        </authorList>
    </citation>
    <scope>NUCLEOTIDE SEQUENCE [LARGE SCALE GENOMIC DNA]</scope>
    <source>
        <strain evidence="5 6">SM1903</strain>
    </source>
</reference>
<dbReference type="EMBL" id="VFFF01000001">
    <property type="protein sequence ID" value="TNY32708.1"/>
    <property type="molecule type" value="Genomic_DNA"/>
</dbReference>
<keyword evidence="3" id="KW-0949">S-adenosyl-L-methionine</keyword>
<feature type="domain" description="Methyltransferase type 11" evidence="4">
    <location>
        <begin position="47"/>
        <end position="138"/>
    </location>
</feature>
<proteinExistence type="predicted"/>
<keyword evidence="1 5" id="KW-0489">Methyltransferase</keyword>
<protein>
    <submittedName>
        <fullName evidence="5">Class I SAM-dependent methyltransferase</fullName>
    </submittedName>
</protein>
<dbReference type="Gene3D" id="3.40.50.150">
    <property type="entry name" value="Vaccinia Virus protein VP39"/>
    <property type="match status" value="1"/>
</dbReference>
<evidence type="ECO:0000259" key="4">
    <source>
        <dbReference type="Pfam" id="PF08241"/>
    </source>
</evidence>
<evidence type="ECO:0000313" key="6">
    <source>
        <dbReference type="Proteomes" id="UP000314011"/>
    </source>
</evidence>
<name>A0A5C5GDG5_9RHOB</name>
<dbReference type="OrthoDB" id="8153637at2"/>
<dbReference type="InterPro" id="IPR013216">
    <property type="entry name" value="Methyltransf_11"/>
</dbReference>
<dbReference type="GO" id="GO:0032259">
    <property type="term" value="P:methylation"/>
    <property type="evidence" value="ECO:0007669"/>
    <property type="project" value="UniProtKB-KW"/>
</dbReference>
<dbReference type="InterPro" id="IPR029063">
    <property type="entry name" value="SAM-dependent_MTases_sf"/>
</dbReference>
<dbReference type="Proteomes" id="UP000314011">
    <property type="component" value="Unassembled WGS sequence"/>
</dbReference>
<dbReference type="Pfam" id="PF08241">
    <property type="entry name" value="Methyltransf_11"/>
    <property type="match status" value="1"/>
</dbReference>
<evidence type="ECO:0000256" key="2">
    <source>
        <dbReference type="ARBA" id="ARBA00022679"/>
    </source>
</evidence>
<evidence type="ECO:0000256" key="1">
    <source>
        <dbReference type="ARBA" id="ARBA00022603"/>
    </source>
</evidence>
<evidence type="ECO:0000313" key="5">
    <source>
        <dbReference type="EMBL" id="TNY32708.1"/>
    </source>
</evidence>